<dbReference type="Pfam" id="PF06992">
    <property type="entry name" value="Phage_lambda_P"/>
    <property type="match status" value="1"/>
</dbReference>
<sequence length="270" mass="31026">MKTPGEILGKTASGLPDSSWTSPTRTTSDTRKAQDAPISQETKLTVNKLFLRFMAIYGHKFKSRFESEEELRFTKREWALSLRNFSENEVMAAVERCKEAKAWMPEIAEFLDMLHDANGDFGLPGVRDAYTEACLHADHPVRHHWSHPAVYHAGRETGWFLLRTEEESRALPAFRYHYEVMCRRVREGETLDQPVAPALEDKQANTVAEFIQWFTETHELAPEEGASLLYYLTLPEGTRTRTRLYHQAQAKADQRGLGIRLPESTRDRSV</sequence>
<dbReference type="InterPro" id="IPR009731">
    <property type="entry name" value="P-like"/>
</dbReference>
<evidence type="ECO:0000256" key="1">
    <source>
        <dbReference type="SAM" id="MobiDB-lite"/>
    </source>
</evidence>
<feature type="compositionally biased region" description="Polar residues" evidence="1">
    <location>
        <begin position="16"/>
        <end position="27"/>
    </location>
</feature>
<protein>
    <submittedName>
        <fullName evidence="2">Uncharacterized protein</fullName>
    </submittedName>
</protein>
<proteinExistence type="predicted"/>
<name>A0ABS3Z7Q6_9GAMM</name>
<evidence type="ECO:0000313" key="2">
    <source>
        <dbReference type="EMBL" id="MBP0047751.1"/>
    </source>
</evidence>
<gene>
    <name evidence="2" type="ORF">H9C73_03305</name>
</gene>
<evidence type="ECO:0000313" key="3">
    <source>
        <dbReference type="Proteomes" id="UP000810171"/>
    </source>
</evidence>
<keyword evidence="3" id="KW-1185">Reference proteome</keyword>
<accession>A0ABS3Z7Q6</accession>
<reference evidence="2 3" key="1">
    <citation type="submission" date="2020-09" db="EMBL/GenBank/DDBJ databases">
        <authorList>
            <person name="Tanuku N.R.S."/>
        </authorList>
    </citation>
    <scope>NUCLEOTIDE SEQUENCE [LARGE SCALE GENOMIC DNA]</scope>
    <source>
        <strain evidence="2 3">AK62</strain>
    </source>
</reference>
<feature type="region of interest" description="Disordered" evidence="1">
    <location>
        <begin position="1"/>
        <end position="38"/>
    </location>
</feature>
<comment type="caution">
    <text evidence="2">The sequence shown here is derived from an EMBL/GenBank/DDBJ whole genome shotgun (WGS) entry which is preliminary data.</text>
</comment>
<dbReference type="Proteomes" id="UP000810171">
    <property type="component" value="Unassembled WGS sequence"/>
</dbReference>
<dbReference type="EMBL" id="JACVEW010000003">
    <property type="protein sequence ID" value="MBP0047751.1"/>
    <property type="molecule type" value="Genomic_DNA"/>
</dbReference>
<organism evidence="2 3">
    <name type="scientific">Marinobacterium alkalitolerans</name>
    <dbReference type="NCBI Taxonomy" id="1542925"/>
    <lineage>
        <taxon>Bacteria</taxon>
        <taxon>Pseudomonadati</taxon>
        <taxon>Pseudomonadota</taxon>
        <taxon>Gammaproteobacteria</taxon>
        <taxon>Oceanospirillales</taxon>
        <taxon>Oceanospirillaceae</taxon>
        <taxon>Marinobacterium</taxon>
    </lineage>
</organism>
<dbReference type="RefSeq" id="WP_209286355.1">
    <property type="nucleotide sequence ID" value="NZ_JACVEW010000003.1"/>
</dbReference>